<dbReference type="FunFam" id="3.40.50.300:FF:000692">
    <property type="entry name" value="Guanine nucleotide-binding protein subunit alpha"/>
    <property type="match status" value="1"/>
</dbReference>
<keyword evidence="2 12" id="KW-0479">Metal-binding</keyword>
<evidence type="ECO:0000256" key="12">
    <source>
        <dbReference type="PIRSR" id="PIRSR601019-2"/>
    </source>
</evidence>
<gene>
    <name evidence="14" type="ORF">DVH24_021553</name>
</gene>
<comment type="similarity">
    <text evidence="10">Belongs to the G-alpha family. XLG subfamily.</text>
</comment>
<keyword evidence="15" id="KW-1185">Reference proteome</keyword>
<dbReference type="Proteomes" id="UP000290289">
    <property type="component" value="Chromosome 5"/>
</dbReference>
<keyword evidence="6" id="KW-0106">Calcium</keyword>
<accession>A0A498K3C1</accession>
<name>A0A498K3C1_MALDO</name>
<evidence type="ECO:0000313" key="14">
    <source>
        <dbReference type="EMBL" id="RXH99751.1"/>
    </source>
</evidence>
<reference evidence="14 15" key="1">
    <citation type="submission" date="2018-10" db="EMBL/GenBank/DDBJ databases">
        <title>A high-quality apple genome assembly.</title>
        <authorList>
            <person name="Hu J."/>
        </authorList>
    </citation>
    <scope>NUCLEOTIDE SEQUENCE [LARGE SCALE GENOMIC DNA]</scope>
    <source>
        <strain evidence="15">cv. HFTH1</strain>
        <tissue evidence="14">Young leaf</tissue>
    </source>
</reference>
<dbReference type="SUPFAM" id="SSF47895">
    <property type="entry name" value="Transducin (alpha subunit), insertion domain"/>
    <property type="match status" value="1"/>
</dbReference>
<evidence type="ECO:0008006" key="16">
    <source>
        <dbReference type="Google" id="ProtNLM"/>
    </source>
</evidence>
<keyword evidence="3 11" id="KW-0547">Nucleotide-binding</keyword>
<dbReference type="GO" id="GO:0007186">
    <property type="term" value="P:G protein-coupled receptor signaling pathway"/>
    <property type="evidence" value="ECO:0007669"/>
    <property type="project" value="InterPro"/>
</dbReference>
<feature type="binding site" evidence="12">
    <location>
        <position position="686"/>
    </location>
    <ligand>
        <name>Mg(2+)</name>
        <dbReference type="ChEBI" id="CHEBI:18420"/>
    </ligand>
</feature>
<dbReference type="AlphaFoldDB" id="A0A498K3C1"/>
<evidence type="ECO:0000256" key="4">
    <source>
        <dbReference type="ARBA" id="ARBA00022771"/>
    </source>
</evidence>
<evidence type="ECO:0000313" key="15">
    <source>
        <dbReference type="Proteomes" id="UP000290289"/>
    </source>
</evidence>
<dbReference type="GO" id="GO:0005525">
    <property type="term" value="F:GTP binding"/>
    <property type="evidence" value="ECO:0007669"/>
    <property type="project" value="UniProtKB-KW"/>
</dbReference>
<sequence length="1021" mass="113706">MAAVMRKLSSAMAASGGGDGDGGDFSMELEFSFAVEYKGPPVGYDIPNAFPVDIRHIPTAAPVSSASLMNNLSLPVIHPISKSTKKPKEESKLETEVKFGKEIVSSNSVTPAELEISNGEKGVSTLSDKGEISGKLGSSGSLSGSLEGVLELPDDGQEAQGFPNYMSPGNWGSSESGSSSRSLSSEVFSGREEADTDAIPHHVKRPSAVTFRDPDSNDIVQEEEFDLSEGEEDLRVRPTIERSGKKGSCYRCGKGNRLMEKEVCIVCGAKYCYNCVLRAMGSMPEGRKCVTCISFAIDESRRRKLGKCSRMLKWLLTKSEVELIMKAEISCQANQLPGNLIFVNGEPLSQEELVRLQSCRNPPKKIKPGCYWYDNVSGFWGKEGHRPCQIISPQLSVGGHIRRNASNGDTNILINNREITKLEAFMLKLAGVPCEGNLHYWVSADGEYQEEGMNQVKGKIWDKTTIKMVCNILSLPIPSGSANLSTDEVNTRNTFEEKKLNKIVLVGHHKSGTSTIFKQAKLLYNVPFSEDERQSIKFVIQSRLYSYLGILLEGREWFEEESLIEKRKGKGRLLDEPGPSGNTSQLDDKTRYSIGPRLKAFSDWLLKSMVSGNLEAIFPAATREYAPFVEDLWKDPAIQSTYDRRNEIEMLPRPAAYFLNRAVEISRTDYEPTDMDILYAEGITSSNSLTSMEFSIPPSAGNSNLDPPYQHDPSLRYQLIRVHQSTLGGNCKLVEMFEDVDMVAFCVSLTEYDEFSTDVNGVSINKMMASKQLFENIVTHPAFDQKGFLLILNKYDLLEEKIDEAPLTRCEWFHDFNPVTSQNPSSSNNNSNNPTLAHRAFQYIAVKFKRFFHSLTDRKLFVSLVTALESDTVDEALRYASEILKWEEESITEGTSSSVIMVPDVDRDLLHCLIKIYDCLESDLKLNEVFEFFGVFTLDSEFKEDKDASYDFTNGFSEDVLVHLPSNKPKPNVVKEIRESLLRHLTAVLGNDGIAATFMLLHLMSTVNGPSHIKIFGVGST</sequence>
<dbReference type="InterPro" id="IPR027417">
    <property type="entry name" value="P-loop_NTPase"/>
</dbReference>
<evidence type="ECO:0000256" key="1">
    <source>
        <dbReference type="ARBA" id="ARBA00004123"/>
    </source>
</evidence>
<evidence type="ECO:0000256" key="10">
    <source>
        <dbReference type="ARBA" id="ARBA00060880"/>
    </source>
</evidence>
<dbReference type="InterPro" id="IPR011025">
    <property type="entry name" value="GproteinA_insert"/>
</dbReference>
<keyword evidence="12" id="KW-0460">Magnesium</keyword>
<feature type="binding site" evidence="11">
    <location>
        <begin position="793"/>
        <end position="796"/>
    </location>
    <ligand>
        <name>GTP</name>
        <dbReference type="ChEBI" id="CHEBI:37565"/>
    </ligand>
</feature>
<comment type="subcellular location">
    <subcellularLocation>
        <location evidence="1">Nucleus</location>
    </subcellularLocation>
</comment>
<dbReference type="EMBL" id="RDQH01000331">
    <property type="protein sequence ID" value="RXH99751.1"/>
    <property type="molecule type" value="Genomic_DNA"/>
</dbReference>
<dbReference type="PANTHER" id="PTHR36486">
    <property type="entry name" value="OS01G0977800 PROTEIN"/>
    <property type="match status" value="1"/>
</dbReference>
<dbReference type="Gene3D" id="1.10.400.10">
    <property type="entry name" value="GI Alpha 1, domain 2-like"/>
    <property type="match status" value="1"/>
</dbReference>
<dbReference type="GO" id="GO:0005634">
    <property type="term" value="C:nucleus"/>
    <property type="evidence" value="ECO:0007669"/>
    <property type="project" value="UniProtKB-SubCell"/>
</dbReference>
<feature type="compositionally biased region" description="Low complexity" evidence="13">
    <location>
        <begin position="167"/>
        <end position="188"/>
    </location>
</feature>
<dbReference type="PROSITE" id="PS51882">
    <property type="entry name" value="G_ALPHA"/>
    <property type="match status" value="1"/>
</dbReference>
<proteinExistence type="inferred from homology"/>
<dbReference type="InterPro" id="IPR019140">
    <property type="entry name" value="MCM_complex-bd"/>
</dbReference>
<comment type="caution">
    <text evidence="14">The sequence shown here is derived from an EMBL/GenBank/DDBJ whole genome shotgun (WGS) entry which is preliminary data.</text>
</comment>
<dbReference type="InterPro" id="IPR011011">
    <property type="entry name" value="Znf_FYVE_PHD"/>
</dbReference>
<dbReference type="GO" id="GO:0031683">
    <property type="term" value="F:G-protein beta/gamma-subunit complex binding"/>
    <property type="evidence" value="ECO:0007669"/>
    <property type="project" value="InterPro"/>
</dbReference>
<dbReference type="GO" id="GO:0003924">
    <property type="term" value="F:GTPase activity"/>
    <property type="evidence" value="ECO:0007669"/>
    <property type="project" value="InterPro"/>
</dbReference>
<dbReference type="PRINTS" id="PR00318">
    <property type="entry name" value="GPROTEINA"/>
</dbReference>
<keyword evidence="8" id="KW-0807">Transducer</keyword>
<keyword evidence="9" id="KW-0539">Nucleus</keyword>
<dbReference type="SMART" id="SM00275">
    <property type="entry name" value="G_alpha"/>
    <property type="match status" value="1"/>
</dbReference>
<evidence type="ECO:0000256" key="2">
    <source>
        <dbReference type="ARBA" id="ARBA00022723"/>
    </source>
</evidence>
<dbReference type="Pfam" id="PF00503">
    <property type="entry name" value="G-alpha"/>
    <property type="match status" value="1"/>
</dbReference>
<dbReference type="Gene3D" id="3.40.50.300">
    <property type="entry name" value="P-loop containing nucleotide triphosphate hydrolases"/>
    <property type="match status" value="1"/>
</dbReference>
<dbReference type="Pfam" id="PF09739">
    <property type="entry name" value="MCM_bind"/>
    <property type="match status" value="2"/>
</dbReference>
<keyword evidence="5" id="KW-0862">Zinc</keyword>
<keyword evidence="4" id="KW-0863">Zinc-finger</keyword>
<dbReference type="CDD" id="cd00066">
    <property type="entry name" value="G-alpha"/>
    <property type="match status" value="1"/>
</dbReference>
<dbReference type="SUPFAM" id="SSF57903">
    <property type="entry name" value="FYVE/PHD zinc finger"/>
    <property type="match status" value="1"/>
</dbReference>
<organism evidence="14 15">
    <name type="scientific">Malus domestica</name>
    <name type="common">Apple</name>
    <name type="synonym">Pyrus malus</name>
    <dbReference type="NCBI Taxonomy" id="3750"/>
    <lineage>
        <taxon>Eukaryota</taxon>
        <taxon>Viridiplantae</taxon>
        <taxon>Streptophyta</taxon>
        <taxon>Embryophyta</taxon>
        <taxon>Tracheophyta</taxon>
        <taxon>Spermatophyta</taxon>
        <taxon>Magnoliopsida</taxon>
        <taxon>eudicotyledons</taxon>
        <taxon>Gunneridae</taxon>
        <taxon>Pentapetalae</taxon>
        <taxon>rosids</taxon>
        <taxon>fabids</taxon>
        <taxon>Rosales</taxon>
        <taxon>Rosaceae</taxon>
        <taxon>Amygdaloideae</taxon>
        <taxon>Maleae</taxon>
        <taxon>Malus</taxon>
    </lineage>
</organism>
<dbReference type="FunFam" id="1.10.400.10:FF:000005">
    <property type="entry name" value="Extra-large guanine nucleotide-binding protein 3"/>
    <property type="match status" value="1"/>
</dbReference>
<evidence type="ECO:0000256" key="5">
    <source>
        <dbReference type="ARBA" id="ARBA00022833"/>
    </source>
</evidence>
<feature type="compositionally biased region" description="Low complexity" evidence="13">
    <location>
        <begin position="133"/>
        <end position="151"/>
    </location>
</feature>
<dbReference type="STRING" id="3750.A0A498K3C1"/>
<dbReference type="SUPFAM" id="SSF52540">
    <property type="entry name" value="P-loop containing nucleoside triphosphate hydrolases"/>
    <property type="match status" value="1"/>
</dbReference>
<dbReference type="InterPro" id="IPR001019">
    <property type="entry name" value="Gprotein_alpha_su"/>
</dbReference>
<dbReference type="GO" id="GO:0008270">
    <property type="term" value="F:zinc ion binding"/>
    <property type="evidence" value="ECO:0007669"/>
    <property type="project" value="UniProtKB-KW"/>
</dbReference>
<evidence type="ECO:0000256" key="6">
    <source>
        <dbReference type="ARBA" id="ARBA00022837"/>
    </source>
</evidence>
<dbReference type="PANTHER" id="PTHR36486:SF4">
    <property type="entry name" value="PH DOMAIN-CONTAINING PROTEIN"/>
    <property type="match status" value="1"/>
</dbReference>
<evidence type="ECO:0000256" key="9">
    <source>
        <dbReference type="ARBA" id="ARBA00023242"/>
    </source>
</evidence>
<feature type="region of interest" description="Disordered" evidence="13">
    <location>
        <begin position="120"/>
        <end position="214"/>
    </location>
</feature>
<evidence type="ECO:0000256" key="7">
    <source>
        <dbReference type="ARBA" id="ARBA00023134"/>
    </source>
</evidence>
<evidence type="ECO:0000256" key="8">
    <source>
        <dbReference type="ARBA" id="ARBA00023224"/>
    </source>
</evidence>
<feature type="binding site" evidence="11">
    <location>
        <position position="867"/>
    </location>
    <ligand>
        <name>GTP</name>
        <dbReference type="ChEBI" id="CHEBI:37565"/>
    </ligand>
</feature>
<evidence type="ECO:0000256" key="3">
    <source>
        <dbReference type="ARBA" id="ARBA00022741"/>
    </source>
</evidence>
<protein>
    <recommendedName>
        <fullName evidence="16">Extra-large guanine nucleotide-binding protein 1-like</fullName>
    </recommendedName>
</protein>
<keyword evidence="7 11" id="KW-0342">GTP-binding</keyword>
<feature type="binding site" evidence="12">
    <location>
        <position position="514"/>
    </location>
    <ligand>
        <name>Mg(2+)</name>
        <dbReference type="ChEBI" id="CHEBI:18420"/>
    </ligand>
</feature>
<evidence type="ECO:0000256" key="13">
    <source>
        <dbReference type="SAM" id="MobiDB-lite"/>
    </source>
</evidence>
<dbReference type="InterPro" id="IPR053057">
    <property type="entry name" value="XLG_GTP-binding"/>
</dbReference>
<evidence type="ECO:0000256" key="11">
    <source>
        <dbReference type="PIRSR" id="PIRSR601019-1"/>
    </source>
</evidence>